<dbReference type="EMBL" id="CP001560">
    <property type="protein sequence ID" value="AFJ45646.1"/>
    <property type="molecule type" value="Genomic_DNA"/>
</dbReference>
<accession>I2B542</accession>
<evidence type="ECO:0000313" key="2">
    <source>
        <dbReference type="EMBL" id="AFJ45646.1"/>
    </source>
</evidence>
<dbReference type="KEGG" id="ebt:EBL_c05200"/>
<reference evidence="2 3" key="1">
    <citation type="journal article" date="2012" name="J. Bacteriol.">
        <title>Complete genome sequence of the B12-producing Shimwellia blattae strain DSM 4481, isolated from a cockroach.</title>
        <authorList>
            <person name="Brzuszkiewicz E."/>
            <person name="Waschkowitz T."/>
            <person name="Wiezer A."/>
            <person name="Daniel R."/>
        </authorList>
    </citation>
    <scope>NUCLEOTIDE SEQUENCE [LARGE SCALE GENOMIC DNA]</scope>
    <source>
        <strain evidence="3">ATCC 29907 / DSM 4481 / JCM 1650 / NBRC 105725 / CDC 9005-74</strain>
    </source>
</reference>
<feature type="region of interest" description="Disordered" evidence="1">
    <location>
        <begin position="1"/>
        <end position="26"/>
    </location>
</feature>
<protein>
    <submittedName>
        <fullName evidence="2">Uncharacterized protein</fullName>
    </submittedName>
</protein>
<evidence type="ECO:0000256" key="1">
    <source>
        <dbReference type="SAM" id="MobiDB-lite"/>
    </source>
</evidence>
<evidence type="ECO:0000313" key="3">
    <source>
        <dbReference type="Proteomes" id="UP000001955"/>
    </source>
</evidence>
<organism evidence="2 3">
    <name type="scientific">Shimwellia blattae (strain ATCC 29907 / DSM 4481 / JCM 1650 / NBRC 105725 / CDC 9005-74)</name>
    <name type="common">Escherichia blattae</name>
    <dbReference type="NCBI Taxonomy" id="630626"/>
    <lineage>
        <taxon>Bacteria</taxon>
        <taxon>Pseudomonadati</taxon>
        <taxon>Pseudomonadota</taxon>
        <taxon>Gammaproteobacteria</taxon>
        <taxon>Enterobacterales</taxon>
        <taxon>Enterobacteriaceae</taxon>
        <taxon>Shimwellia</taxon>
    </lineage>
</organism>
<dbReference type="HOGENOM" id="CLU_3417049_0_0_6"/>
<dbReference type="AlphaFoldDB" id="I2B542"/>
<proteinExistence type="predicted"/>
<keyword evidence="3" id="KW-1185">Reference proteome</keyword>
<name>I2B542_SHIBC</name>
<dbReference type="Proteomes" id="UP000001955">
    <property type="component" value="Chromosome"/>
</dbReference>
<sequence>MPGSALQTHPLVKGSGTGRPVVMSFQ</sequence>
<gene>
    <name evidence="2" type="ordered locus">EBL_c05200</name>
</gene>